<dbReference type="PROSITE" id="PS50943">
    <property type="entry name" value="HTH_CROC1"/>
    <property type="match status" value="1"/>
</dbReference>
<dbReference type="AlphaFoldDB" id="A0AAW6E6G5"/>
<reference evidence="3" key="1">
    <citation type="submission" date="2023-01" db="EMBL/GenBank/DDBJ databases">
        <title>Human gut microbiome strain richness.</title>
        <authorList>
            <person name="Chen-Liaw A."/>
        </authorList>
    </citation>
    <scope>NUCLEOTIDE SEQUENCE</scope>
    <source>
        <strain evidence="3">D59st1_B8_D59t2_181005</strain>
    </source>
</reference>
<dbReference type="CDD" id="cd00093">
    <property type="entry name" value="HTH_XRE"/>
    <property type="match status" value="1"/>
</dbReference>
<protein>
    <submittedName>
        <fullName evidence="3">Helix-turn-helix transcriptional regulator</fullName>
    </submittedName>
</protein>
<proteinExistence type="predicted"/>
<dbReference type="InterPro" id="IPR001387">
    <property type="entry name" value="Cro/C1-type_HTH"/>
</dbReference>
<dbReference type="Gene3D" id="1.10.260.40">
    <property type="entry name" value="lambda repressor-like DNA-binding domains"/>
    <property type="match status" value="1"/>
</dbReference>
<accession>A0AAW6E6G5</accession>
<comment type="caution">
    <text evidence="3">The sequence shown here is derived from an EMBL/GenBank/DDBJ whole genome shotgun (WGS) entry which is preliminary data.</text>
</comment>
<dbReference type="PANTHER" id="PTHR46797:SF1">
    <property type="entry name" value="METHYLPHOSPHONATE SYNTHASE"/>
    <property type="match status" value="1"/>
</dbReference>
<evidence type="ECO:0000256" key="1">
    <source>
        <dbReference type="ARBA" id="ARBA00023125"/>
    </source>
</evidence>
<dbReference type="EMBL" id="JAQMLS010000009">
    <property type="protein sequence ID" value="MDB8742800.1"/>
    <property type="molecule type" value="Genomic_DNA"/>
</dbReference>
<sequence length="67" mass="7622">MPLYEIKLKELRKRARLTLVELAERTGVSKSALSKIETGESVPRIDTIVLLVIFFKCELADLVVIHK</sequence>
<dbReference type="GO" id="GO:0003677">
    <property type="term" value="F:DNA binding"/>
    <property type="evidence" value="ECO:0007669"/>
    <property type="project" value="UniProtKB-KW"/>
</dbReference>
<dbReference type="SMART" id="SM00530">
    <property type="entry name" value="HTH_XRE"/>
    <property type="match status" value="1"/>
</dbReference>
<dbReference type="SUPFAM" id="SSF47413">
    <property type="entry name" value="lambda repressor-like DNA-binding domains"/>
    <property type="match status" value="1"/>
</dbReference>
<dbReference type="Pfam" id="PF01381">
    <property type="entry name" value="HTH_3"/>
    <property type="match status" value="1"/>
</dbReference>
<dbReference type="InterPro" id="IPR010982">
    <property type="entry name" value="Lambda_DNA-bd_dom_sf"/>
</dbReference>
<gene>
    <name evidence="3" type="ORF">PNV70_12085</name>
</gene>
<dbReference type="RefSeq" id="WP_118060010.1">
    <property type="nucleotide sequence ID" value="NZ_JADMNX010000009.1"/>
</dbReference>
<organism evidence="3 4">
    <name type="scientific">Ruminococcus bicirculans</name>
    <name type="common">ex Wegman et al. 2014</name>
    <dbReference type="NCBI Taxonomy" id="1160721"/>
    <lineage>
        <taxon>Bacteria</taxon>
        <taxon>Bacillati</taxon>
        <taxon>Bacillota</taxon>
        <taxon>Clostridia</taxon>
        <taxon>Eubacteriales</taxon>
        <taxon>Oscillospiraceae</taxon>
        <taxon>Ruminococcus</taxon>
    </lineage>
</organism>
<dbReference type="Proteomes" id="UP001211421">
    <property type="component" value="Unassembled WGS sequence"/>
</dbReference>
<evidence type="ECO:0000313" key="3">
    <source>
        <dbReference type="EMBL" id="MDB8742800.1"/>
    </source>
</evidence>
<evidence type="ECO:0000259" key="2">
    <source>
        <dbReference type="PROSITE" id="PS50943"/>
    </source>
</evidence>
<dbReference type="GO" id="GO:0005829">
    <property type="term" value="C:cytosol"/>
    <property type="evidence" value="ECO:0007669"/>
    <property type="project" value="TreeGrafter"/>
</dbReference>
<evidence type="ECO:0000313" key="4">
    <source>
        <dbReference type="Proteomes" id="UP001211421"/>
    </source>
</evidence>
<dbReference type="PANTHER" id="PTHR46797">
    <property type="entry name" value="HTH-TYPE TRANSCRIPTIONAL REGULATOR"/>
    <property type="match status" value="1"/>
</dbReference>
<dbReference type="GO" id="GO:0003700">
    <property type="term" value="F:DNA-binding transcription factor activity"/>
    <property type="evidence" value="ECO:0007669"/>
    <property type="project" value="TreeGrafter"/>
</dbReference>
<name>A0AAW6E6G5_9FIRM</name>
<keyword evidence="1" id="KW-0238">DNA-binding</keyword>
<feature type="domain" description="HTH cro/C1-type" evidence="2">
    <location>
        <begin position="8"/>
        <end position="62"/>
    </location>
</feature>
<dbReference type="InterPro" id="IPR050807">
    <property type="entry name" value="TransReg_Diox_bact_type"/>
</dbReference>